<keyword evidence="2" id="KW-1185">Reference proteome</keyword>
<evidence type="ECO:0000313" key="2">
    <source>
        <dbReference type="Proteomes" id="UP000280271"/>
    </source>
</evidence>
<sequence>MSNKEYALSQLGLTKAEAKKVISNKPASDLEVFYMPEIRLYYRKSMDKRKNASVYCLQIDKWRTSARYNTELDDTSMFIPVSKIESALQG</sequence>
<dbReference type="EMBL" id="RCHC01000019">
    <property type="protein sequence ID" value="RLL19028.1"/>
    <property type="molecule type" value="Genomic_DNA"/>
</dbReference>
<dbReference type="RefSeq" id="WP_121523579.1">
    <property type="nucleotide sequence ID" value="NZ_RCHC01000019.1"/>
</dbReference>
<evidence type="ECO:0000313" key="1">
    <source>
        <dbReference type="EMBL" id="RLL19028.1"/>
    </source>
</evidence>
<proteinExistence type="predicted"/>
<dbReference type="Proteomes" id="UP000280271">
    <property type="component" value="Unassembled WGS sequence"/>
</dbReference>
<accession>A0ABX9TTG0</accession>
<protein>
    <submittedName>
        <fullName evidence="1">Uncharacterized protein</fullName>
    </submittedName>
</protein>
<organism evidence="1 2">
    <name type="scientific">Acinetobacter chengduensis</name>
    <dbReference type="NCBI Taxonomy" id="2420890"/>
    <lineage>
        <taxon>Bacteria</taxon>
        <taxon>Pseudomonadati</taxon>
        <taxon>Pseudomonadota</taxon>
        <taxon>Gammaproteobacteria</taxon>
        <taxon>Moraxellales</taxon>
        <taxon>Moraxellaceae</taxon>
        <taxon>Acinetobacter</taxon>
    </lineage>
</organism>
<comment type="caution">
    <text evidence="1">The sequence shown here is derived from an EMBL/GenBank/DDBJ whole genome shotgun (WGS) entry which is preliminary data.</text>
</comment>
<gene>
    <name evidence="1" type="ORF">D9K81_14840</name>
</gene>
<name>A0ABX9TTG0_9GAMM</name>
<reference evidence="1 2" key="1">
    <citation type="submission" date="2018-09" db="EMBL/GenBank/DDBJ databases">
        <title>The draft genome of Acinetobacter sp. strains.</title>
        <authorList>
            <person name="Qin J."/>
            <person name="Feng Y."/>
            <person name="Zong Z."/>
        </authorList>
    </citation>
    <scope>NUCLEOTIDE SEQUENCE [LARGE SCALE GENOMIC DNA]</scope>
    <source>
        <strain evidence="1 2">WCHAc060005</strain>
    </source>
</reference>